<dbReference type="GO" id="GO:0000166">
    <property type="term" value="F:nucleotide binding"/>
    <property type="evidence" value="ECO:0007669"/>
    <property type="project" value="InterPro"/>
</dbReference>
<reference evidence="5 6" key="1">
    <citation type="journal article" date="2018" name="Front. Microbiol.">
        <title>Hydrolytic Capabilities as a Key to Environmental Success: Chitinolytic and Cellulolytic Acidobacteria From Acidic Sub-arctic Soils and Boreal Peatlands.</title>
        <authorList>
            <person name="Belova S.E."/>
            <person name="Ravin N.V."/>
            <person name="Pankratov T.A."/>
            <person name="Rakitin A.L."/>
            <person name="Ivanova A.A."/>
            <person name="Beletsky A.V."/>
            <person name="Mardanov A.V."/>
            <person name="Sinninghe Damste J.S."/>
            <person name="Dedysh S.N."/>
        </authorList>
    </citation>
    <scope>NUCLEOTIDE SEQUENCE [LARGE SCALE GENOMIC DNA]</scope>
    <source>
        <strain evidence="5 6">SBC82</strain>
    </source>
</reference>
<evidence type="ECO:0000313" key="6">
    <source>
        <dbReference type="Proteomes" id="UP000253606"/>
    </source>
</evidence>
<dbReference type="Proteomes" id="UP000253606">
    <property type="component" value="Chromosome"/>
</dbReference>
<evidence type="ECO:0000259" key="3">
    <source>
        <dbReference type="Pfam" id="PF01408"/>
    </source>
</evidence>
<dbReference type="GO" id="GO:0016491">
    <property type="term" value="F:oxidoreductase activity"/>
    <property type="evidence" value="ECO:0007669"/>
    <property type="project" value="UniProtKB-KW"/>
</dbReference>
<dbReference type="InterPro" id="IPR004104">
    <property type="entry name" value="Gfo/Idh/MocA-like_OxRdtase_C"/>
</dbReference>
<dbReference type="AlphaFoldDB" id="A0A2Z5G7U0"/>
<evidence type="ECO:0000256" key="2">
    <source>
        <dbReference type="ARBA" id="ARBA00023002"/>
    </source>
</evidence>
<proteinExistence type="inferred from homology"/>
<dbReference type="Gene3D" id="3.40.50.720">
    <property type="entry name" value="NAD(P)-binding Rossmann-like Domain"/>
    <property type="match status" value="1"/>
</dbReference>
<evidence type="ECO:0000313" key="5">
    <source>
        <dbReference type="EMBL" id="AXC15039.1"/>
    </source>
</evidence>
<name>A0A2Z5G7U0_9BACT</name>
<dbReference type="Gene3D" id="3.30.360.10">
    <property type="entry name" value="Dihydrodipicolinate Reductase, domain 2"/>
    <property type="match status" value="1"/>
</dbReference>
<dbReference type="Pfam" id="PF02894">
    <property type="entry name" value="GFO_IDH_MocA_C"/>
    <property type="match status" value="1"/>
</dbReference>
<dbReference type="PANTHER" id="PTHR43708:SF5">
    <property type="entry name" value="CONSERVED EXPRESSED OXIDOREDUCTASE (EUROFUNG)-RELATED"/>
    <property type="match status" value="1"/>
</dbReference>
<accession>A0A2Z5G7U0</accession>
<feature type="domain" description="Gfo/Idh/MocA-like oxidoreductase N-terminal" evidence="3">
    <location>
        <begin position="11"/>
        <end position="125"/>
    </location>
</feature>
<dbReference type="InterPro" id="IPR051317">
    <property type="entry name" value="Gfo/Idh/MocA_oxidoreduct"/>
</dbReference>
<keyword evidence="2" id="KW-0560">Oxidoreductase</keyword>
<dbReference type="KEGG" id="abas:ACPOL_5793"/>
<keyword evidence="6" id="KW-1185">Reference proteome</keyword>
<dbReference type="SUPFAM" id="SSF51735">
    <property type="entry name" value="NAD(P)-binding Rossmann-fold domains"/>
    <property type="match status" value="1"/>
</dbReference>
<feature type="domain" description="Gfo/Idh/MocA-like oxidoreductase C-terminal" evidence="4">
    <location>
        <begin position="140"/>
        <end position="358"/>
    </location>
</feature>
<evidence type="ECO:0000259" key="4">
    <source>
        <dbReference type="Pfam" id="PF02894"/>
    </source>
</evidence>
<evidence type="ECO:0000256" key="1">
    <source>
        <dbReference type="ARBA" id="ARBA00010928"/>
    </source>
</evidence>
<gene>
    <name evidence="5" type="ORF">ACPOL_5793</name>
</gene>
<dbReference type="InterPro" id="IPR036291">
    <property type="entry name" value="NAD(P)-bd_dom_sf"/>
</dbReference>
<dbReference type="EMBL" id="CP030840">
    <property type="protein sequence ID" value="AXC15039.1"/>
    <property type="molecule type" value="Genomic_DNA"/>
</dbReference>
<dbReference type="PANTHER" id="PTHR43708">
    <property type="entry name" value="CONSERVED EXPRESSED OXIDOREDUCTASE (EUROFUNG)"/>
    <property type="match status" value="1"/>
</dbReference>
<dbReference type="Pfam" id="PF01408">
    <property type="entry name" value="GFO_IDH_MocA"/>
    <property type="match status" value="1"/>
</dbReference>
<comment type="similarity">
    <text evidence="1">Belongs to the Gfo/Idh/MocA family.</text>
</comment>
<organism evidence="5 6">
    <name type="scientific">Acidisarcina polymorpha</name>
    <dbReference type="NCBI Taxonomy" id="2211140"/>
    <lineage>
        <taxon>Bacteria</taxon>
        <taxon>Pseudomonadati</taxon>
        <taxon>Acidobacteriota</taxon>
        <taxon>Terriglobia</taxon>
        <taxon>Terriglobales</taxon>
        <taxon>Acidobacteriaceae</taxon>
        <taxon>Acidisarcina</taxon>
    </lineage>
</organism>
<dbReference type="InterPro" id="IPR000683">
    <property type="entry name" value="Gfo/Idh/MocA-like_OxRdtase_N"/>
</dbReference>
<protein>
    <submittedName>
        <fullName evidence="5">Putative oxidoreductase ydgJ</fullName>
    </submittedName>
</protein>
<sequence>MLYPVFMTEPIRAAVIGFGLGGRVFHTAFIHAVDGLQLAAIVQRRGDEAAQAYPDATIYRSVDEMLADESIQLVAVTTSNHTHFELGRQALLAGKHVVIDKPFALTSAEAAELIHIARERKLVLSAFQNRRWDGDFRTLRELVSRGVLGRLVVFESHYDRFRQEPRLNMWKEDGVTPGGGMLYDLGSHIIDQALALFDVPETITADIRIDRDAGLTDDAFDLRLSYPEGNGRRLTVLLRSTMTAAIPGARFTLHGTQGSFVKFGIDPQEDAIKAGVTIGSPGWGEEPESLWGTLKLADGSESRIRTEAGDYRGYYENIRDAILGEAAVAVPGIDAWRTTRIIELARQSSAEGRTLPVELGPLP</sequence>